<evidence type="ECO:0000313" key="3">
    <source>
        <dbReference type="EMBL" id="MDQ7907603.1"/>
    </source>
</evidence>
<dbReference type="RefSeq" id="WP_308714880.1">
    <property type="nucleotide sequence ID" value="NZ_JAVHUY010000023.1"/>
</dbReference>
<feature type="transmembrane region" description="Helical" evidence="2">
    <location>
        <begin position="26"/>
        <end position="47"/>
    </location>
</feature>
<protein>
    <recommendedName>
        <fullName evidence="5">DUF5671 domain-containing protein</fullName>
    </recommendedName>
</protein>
<keyword evidence="2" id="KW-0812">Transmembrane</keyword>
<keyword evidence="2" id="KW-0472">Membrane</keyword>
<organism evidence="3 4">
    <name type="scientific">Phytohabitans maris</name>
    <dbReference type="NCBI Taxonomy" id="3071409"/>
    <lineage>
        <taxon>Bacteria</taxon>
        <taxon>Bacillati</taxon>
        <taxon>Actinomycetota</taxon>
        <taxon>Actinomycetes</taxon>
        <taxon>Micromonosporales</taxon>
        <taxon>Micromonosporaceae</taxon>
    </lineage>
</organism>
<name>A0ABU0ZKM9_9ACTN</name>
<evidence type="ECO:0000313" key="4">
    <source>
        <dbReference type="Proteomes" id="UP001230908"/>
    </source>
</evidence>
<evidence type="ECO:0000256" key="2">
    <source>
        <dbReference type="SAM" id="Phobius"/>
    </source>
</evidence>
<dbReference type="Proteomes" id="UP001230908">
    <property type="component" value="Unassembled WGS sequence"/>
</dbReference>
<feature type="transmembrane region" description="Helical" evidence="2">
    <location>
        <begin position="114"/>
        <end position="140"/>
    </location>
</feature>
<feature type="region of interest" description="Disordered" evidence="1">
    <location>
        <begin position="1"/>
        <end position="21"/>
    </location>
</feature>
<sequence>MSQRPDPATSPAGQPDEPPTSGLSQLARILGAIISPTTVLTALFYYFGWMFSYWFFDYFGVNSTLLGLTTSDYLIRSVDGLFVPMTVLGCFGLVALWGHRILRARITATVRPGVARVGIPVLAGAGLALVVAGLVSVFTATVLDRYVAAAPLSLAGGVLLLKYVVSLRRILPRPAAPPAGEAGDTRPSGAAWAAAAEWAAVLVLVGASLFWAATDYSGAVGRTRACQFAQELPTYPTAVLYSERSLNLHAAGVHETRCPDTDAAYRFRYDGLKLMLQSSNQYLFLPEQWTPDDGVAILLPRAESLRLEFTPADADRSPLHIDC</sequence>
<comment type="caution">
    <text evidence="3">The sequence shown here is derived from an EMBL/GenBank/DDBJ whole genome shotgun (WGS) entry which is preliminary data.</text>
</comment>
<gene>
    <name evidence="3" type="ORF">RB614_24075</name>
</gene>
<feature type="transmembrane region" description="Helical" evidence="2">
    <location>
        <begin position="81"/>
        <end position="102"/>
    </location>
</feature>
<dbReference type="EMBL" id="JAVHUY010000023">
    <property type="protein sequence ID" value="MDQ7907603.1"/>
    <property type="molecule type" value="Genomic_DNA"/>
</dbReference>
<proteinExistence type="predicted"/>
<feature type="transmembrane region" description="Helical" evidence="2">
    <location>
        <begin position="146"/>
        <end position="165"/>
    </location>
</feature>
<keyword evidence="4" id="KW-1185">Reference proteome</keyword>
<evidence type="ECO:0008006" key="5">
    <source>
        <dbReference type="Google" id="ProtNLM"/>
    </source>
</evidence>
<evidence type="ECO:0000256" key="1">
    <source>
        <dbReference type="SAM" id="MobiDB-lite"/>
    </source>
</evidence>
<accession>A0ABU0ZKM9</accession>
<reference evidence="3 4" key="1">
    <citation type="submission" date="2023-08" db="EMBL/GenBank/DDBJ databases">
        <title>Phytohabitans sansha sp. nov., isolated from marine sediment.</title>
        <authorList>
            <person name="Zhao Y."/>
            <person name="Yi K."/>
        </authorList>
    </citation>
    <scope>NUCLEOTIDE SEQUENCE [LARGE SCALE GENOMIC DNA]</scope>
    <source>
        <strain evidence="3 4">ZYX-F-186</strain>
    </source>
</reference>
<keyword evidence="2" id="KW-1133">Transmembrane helix</keyword>